<dbReference type="SUPFAM" id="SSF47413">
    <property type="entry name" value="lambda repressor-like DNA-binding domains"/>
    <property type="match status" value="1"/>
</dbReference>
<feature type="domain" description="HTH cro/C1-type" evidence="2">
    <location>
        <begin position="17"/>
        <end position="71"/>
    </location>
</feature>
<accession>A0A5N0V4Z6</accession>
<keyword evidence="1" id="KW-0238">DNA-binding</keyword>
<dbReference type="PROSITE" id="PS50943">
    <property type="entry name" value="HTH_CROC1"/>
    <property type="match status" value="1"/>
</dbReference>
<comment type="caution">
    <text evidence="3">The sequence shown here is derived from an EMBL/GenBank/DDBJ whole genome shotgun (WGS) entry which is preliminary data.</text>
</comment>
<dbReference type="PANTHER" id="PTHR46797:SF1">
    <property type="entry name" value="METHYLPHOSPHONATE SYNTHASE"/>
    <property type="match status" value="1"/>
</dbReference>
<dbReference type="RefSeq" id="WP_144750304.1">
    <property type="nucleotide sequence ID" value="NZ_VMNW02000019.1"/>
</dbReference>
<dbReference type="AlphaFoldDB" id="A0A5N0V4Z6"/>
<dbReference type="PANTHER" id="PTHR46797">
    <property type="entry name" value="HTH-TYPE TRANSCRIPTIONAL REGULATOR"/>
    <property type="match status" value="1"/>
</dbReference>
<evidence type="ECO:0000256" key="1">
    <source>
        <dbReference type="ARBA" id="ARBA00023125"/>
    </source>
</evidence>
<dbReference type="GO" id="GO:0005829">
    <property type="term" value="C:cytosol"/>
    <property type="evidence" value="ECO:0007669"/>
    <property type="project" value="TreeGrafter"/>
</dbReference>
<dbReference type="OrthoDB" id="9803379at2"/>
<dbReference type="Pfam" id="PF13560">
    <property type="entry name" value="HTH_31"/>
    <property type="match status" value="1"/>
</dbReference>
<dbReference type="EMBL" id="VMNW02000019">
    <property type="protein sequence ID" value="KAA9160874.1"/>
    <property type="molecule type" value="Genomic_DNA"/>
</dbReference>
<sequence>MEKSIYSAEYQRVCELLRELRHEAGLTQVQVAERLGVPQSFVSKYESGQRRLDIIELEHITEVLGFNIARFLDLMRKNRTKE</sequence>
<proteinExistence type="predicted"/>
<dbReference type="GO" id="GO:0003677">
    <property type="term" value="F:DNA binding"/>
    <property type="evidence" value="ECO:0007669"/>
    <property type="project" value="UniProtKB-KW"/>
</dbReference>
<dbReference type="GO" id="GO:0003700">
    <property type="term" value="F:DNA-binding transcription factor activity"/>
    <property type="evidence" value="ECO:0007669"/>
    <property type="project" value="TreeGrafter"/>
</dbReference>
<name>A0A5N0V4Z6_9PSEU</name>
<keyword evidence="4" id="KW-1185">Reference proteome</keyword>
<gene>
    <name evidence="3" type="ORF">FPZ12_015765</name>
</gene>
<dbReference type="InterPro" id="IPR050807">
    <property type="entry name" value="TransReg_Diox_bact_type"/>
</dbReference>
<organism evidence="3 4">
    <name type="scientific">Amycolatopsis acidicola</name>
    <dbReference type="NCBI Taxonomy" id="2596893"/>
    <lineage>
        <taxon>Bacteria</taxon>
        <taxon>Bacillati</taxon>
        <taxon>Actinomycetota</taxon>
        <taxon>Actinomycetes</taxon>
        <taxon>Pseudonocardiales</taxon>
        <taxon>Pseudonocardiaceae</taxon>
        <taxon>Amycolatopsis</taxon>
    </lineage>
</organism>
<dbReference type="SMART" id="SM00530">
    <property type="entry name" value="HTH_XRE"/>
    <property type="match status" value="1"/>
</dbReference>
<dbReference type="Gene3D" id="1.10.260.40">
    <property type="entry name" value="lambda repressor-like DNA-binding domains"/>
    <property type="match status" value="1"/>
</dbReference>
<evidence type="ECO:0000313" key="4">
    <source>
        <dbReference type="Proteomes" id="UP000319769"/>
    </source>
</evidence>
<dbReference type="InterPro" id="IPR001387">
    <property type="entry name" value="Cro/C1-type_HTH"/>
</dbReference>
<evidence type="ECO:0000313" key="3">
    <source>
        <dbReference type="EMBL" id="KAA9160874.1"/>
    </source>
</evidence>
<evidence type="ECO:0000259" key="2">
    <source>
        <dbReference type="PROSITE" id="PS50943"/>
    </source>
</evidence>
<reference evidence="3" key="1">
    <citation type="submission" date="2019-09" db="EMBL/GenBank/DDBJ databases">
        <authorList>
            <person name="Teo W.F.A."/>
            <person name="Duangmal K."/>
        </authorList>
    </citation>
    <scope>NUCLEOTIDE SEQUENCE [LARGE SCALE GENOMIC DNA]</scope>
    <source>
        <strain evidence="3">K81G1</strain>
    </source>
</reference>
<dbReference type="InterPro" id="IPR010982">
    <property type="entry name" value="Lambda_DNA-bd_dom_sf"/>
</dbReference>
<dbReference type="Proteomes" id="UP000319769">
    <property type="component" value="Unassembled WGS sequence"/>
</dbReference>
<dbReference type="CDD" id="cd00093">
    <property type="entry name" value="HTH_XRE"/>
    <property type="match status" value="1"/>
</dbReference>
<protein>
    <submittedName>
        <fullName evidence="3">Helix-turn-helix transcriptional regulator</fullName>
    </submittedName>
</protein>